<accession>A0A379G5B8</accession>
<evidence type="ECO:0000313" key="2">
    <source>
        <dbReference type="EMBL" id="SUC36234.1"/>
    </source>
</evidence>
<dbReference type="Proteomes" id="UP000255129">
    <property type="component" value="Unassembled WGS sequence"/>
</dbReference>
<feature type="transmembrane region" description="Helical" evidence="1">
    <location>
        <begin position="7"/>
        <end position="26"/>
    </location>
</feature>
<feature type="transmembrane region" description="Helical" evidence="1">
    <location>
        <begin position="32"/>
        <end position="59"/>
    </location>
</feature>
<protein>
    <submittedName>
        <fullName evidence="2">Uncharacterized protein</fullName>
    </submittedName>
</protein>
<dbReference type="EMBL" id="UGUA01000002">
    <property type="protein sequence ID" value="SUC36234.1"/>
    <property type="molecule type" value="Genomic_DNA"/>
</dbReference>
<evidence type="ECO:0000313" key="3">
    <source>
        <dbReference type="Proteomes" id="UP000255129"/>
    </source>
</evidence>
<keyword evidence="1" id="KW-0472">Membrane</keyword>
<dbReference type="AlphaFoldDB" id="A0A379G5B8"/>
<keyword evidence="1" id="KW-0812">Transmembrane</keyword>
<name>A0A379G5B8_9GAMM</name>
<keyword evidence="1" id="KW-1133">Transmembrane helix</keyword>
<organism evidence="2 3">
    <name type="scientific">Providencia rustigianii</name>
    <dbReference type="NCBI Taxonomy" id="158850"/>
    <lineage>
        <taxon>Bacteria</taxon>
        <taxon>Pseudomonadati</taxon>
        <taxon>Pseudomonadota</taxon>
        <taxon>Gammaproteobacteria</taxon>
        <taxon>Enterobacterales</taxon>
        <taxon>Morganellaceae</taxon>
        <taxon>Providencia</taxon>
    </lineage>
</organism>
<feature type="transmembrane region" description="Helical" evidence="1">
    <location>
        <begin position="116"/>
        <end position="135"/>
    </location>
</feature>
<reference evidence="2 3" key="1">
    <citation type="submission" date="2018-06" db="EMBL/GenBank/DDBJ databases">
        <authorList>
            <consortium name="Pathogen Informatics"/>
            <person name="Doyle S."/>
        </authorList>
    </citation>
    <scope>NUCLEOTIDE SEQUENCE [LARGE SCALE GENOMIC DNA]</scope>
    <source>
        <strain evidence="2 3">NCTC12026</strain>
    </source>
</reference>
<proteinExistence type="predicted"/>
<feature type="transmembrane region" description="Helical" evidence="1">
    <location>
        <begin position="80"/>
        <end position="104"/>
    </location>
</feature>
<sequence length="145" mass="15895">MSQTKIFLIKSIVVALLVISSKNFTITMDHSAIVSIAGVVSTISGILFGFVLAAISILSSSSSQDGIIDALKKNNAFRELIHGLLNTGITLIIACLFTLISMFLPNNNSLISDLTFLLIGLYYILISIVTFLLCWRKLSWIFPHM</sequence>
<evidence type="ECO:0000256" key="1">
    <source>
        <dbReference type="SAM" id="Phobius"/>
    </source>
</evidence>
<gene>
    <name evidence="2" type="ORF">NCTC12026_02654</name>
</gene>